<proteinExistence type="inferred from homology"/>
<dbReference type="EMBL" id="SMZQ01000002">
    <property type="protein sequence ID" value="TDL39687.1"/>
    <property type="molecule type" value="Genomic_DNA"/>
</dbReference>
<dbReference type="AlphaFoldDB" id="A0A4R5Y7D8"/>
<comment type="similarity">
    <text evidence="1">Belongs to the short-chain dehydrogenases/reductases (SDR) family.</text>
</comment>
<dbReference type="Gene3D" id="3.40.50.720">
    <property type="entry name" value="NAD(P)-binding Rossmann-like Domain"/>
    <property type="match status" value="1"/>
</dbReference>
<gene>
    <name evidence="2" type="ORF">E2R57_04210</name>
</gene>
<comment type="caution">
    <text evidence="2">The sequence shown here is derived from an EMBL/GenBank/DDBJ whole genome shotgun (WGS) entry which is preliminary data.</text>
</comment>
<reference evidence="2 3" key="1">
    <citation type="submission" date="2019-03" db="EMBL/GenBank/DDBJ databases">
        <title>Genome Sequencing and Assembly of Various Microbes Isolated from Partially Reclaimed Soil and Acid Mine Drainage (AMD) Site.</title>
        <authorList>
            <person name="Steinbock B."/>
            <person name="Bechtold R."/>
            <person name="Sevigny J.L."/>
            <person name="Thomas D."/>
            <person name="Cuthill L.R."/>
            <person name="Aveiro Johannsen E.J."/>
            <person name="Thomas K."/>
            <person name="Ghosh A."/>
        </authorList>
    </citation>
    <scope>NUCLEOTIDE SEQUENCE [LARGE SCALE GENOMIC DNA]</scope>
    <source>
        <strain evidence="2 3">S-A1</strain>
    </source>
</reference>
<dbReference type="PRINTS" id="PR00081">
    <property type="entry name" value="GDHRDH"/>
</dbReference>
<organism evidence="2 3">
    <name type="scientific">Arthrobacter nitrophenolicus</name>
    <dbReference type="NCBI Taxonomy" id="683150"/>
    <lineage>
        <taxon>Bacteria</taxon>
        <taxon>Bacillati</taxon>
        <taxon>Actinomycetota</taxon>
        <taxon>Actinomycetes</taxon>
        <taxon>Micrococcales</taxon>
        <taxon>Micrococcaceae</taxon>
        <taxon>Arthrobacter</taxon>
    </lineage>
</organism>
<dbReference type="InterPro" id="IPR036291">
    <property type="entry name" value="NAD(P)-bd_dom_sf"/>
</dbReference>
<dbReference type="PANTHER" id="PTHR42879:SF6">
    <property type="entry name" value="NADPH-DEPENDENT REDUCTASE BACG"/>
    <property type="match status" value="1"/>
</dbReference>
<accession>A0A4R5Y7D8</accession>
<sequence length="255" mass="25973">MNLGLEGRRALVLGSTSGLGLAVATALADEGAAVTVSGRHADTVAHTAASLRGSGVPFDLSSAEPIDMFTGPLMKLGRCDILILNSGGPEPGAASELSPAALDAALRTLCSRQVELVTALLPAMLDAGWGRIVAIGSSGVQSPLPYLASSNIGRAALAGYLKTLSSEVAESGVTVNMVLPGRIATARTAAVDAARADRSMTPVEQVRAGSRTEIPMKRYGRPDEFAAVVAFLCSGLASYVTGEQVRCDGGLSSAY</sequence>
<dbReference type="OrthoDB" id="9793325at2"/>
<name>A0A4R5Y7D8_9MICC</name>
<evidence type="ECO:0000313" key="2">
    <source>
        <dbReference type="EMBL" id="TDL39687.1"/>
    </source>
</evidence>
<dbReference type="SUPFAM" id="SSF51735">
    <property type="entry name" value="NAD(P)-binding Rossmann-fold domains"/>
    <property type="match status" value="1"/>
</dbReference>
<dbReference type="PANTHER" id="PTHR42879">
    <property type="entry name" value="3-OXOACYL-(ACYL-CARRIER-PROTEIN) REDUCTASE"/>
    <property type="match status" value="1"/>
</dbReference>
<dbReference type="Pfam" id="PF13561">
    <property type="entry name" value="adh_short_C2"/>
    <property type="match status" value="1"/>
</dbReference>
<dbReference type="InterPro" id="IPR050259">
    <property type="entry name" value="SDR"/>
</dbReference>
<dbReference type="InterPro" id="IPR002347">
    <property type="entry name" value="SDR_fam"/>
</dbReference>
<evidence type="ECO:0000256" key="1">
    <source>
        <dbReference type="ARBA" id="ARBA00006484"/>
    </source>
</evidence>
<evidence type="ECO:0000313" key="3">
    <source>
        <dbReference type="Proteomes" id="UP000294621"/>
    </source>
</evidence>
<dbReference type="Proteomes" id="UP000294621">
    <property type="component" value="Unassembled WGS sequence"/>
</dbReference>
<protein>
    <submittedName>
        <fullName evidence="2">SDR family oxidoreductase</fullName>
    </submittedName>
</protein>